<dbReference type="EMBL" id="KZ987734">
    <property type="protein sequence ID" value="RKP15411.1"/>
    <property type="molecule type" value="Genomic_DNA"/>
</dbReference>
<sequence length="245" mass="27949">MGAADQGHSFLLPPHSRFLLSDLACGLKPLIPQGLVDRRYDLIVMDPPILNASVGRGKQYGCLDPYELFVLPIRRLLAPGGILAIWLTNRGRIHRIFREKLLPAWGNLSLVGHWHWLKVTRSGLPVVPFHHGHRRPYEVLLLARAPMESSFSASQKGGSPLRETIPFHHVLVSVPSRQHSRKPRLQHILDPHLTLSQDSSPRRLELFSRSLTPGWTAWGNECLRFQDEQFYYPNPDHVQIERESS</sequence>
<dbReference type="Gene3D" id="3.40.50.150">
    <property type="entry name" value="Vaccinia Virus protein VP39"/>
    <property type="match status" value="1"/>
</dbReference>
<dbReference type="Pfam" id="PF05063">
    <property type="entry name" value="MT-A70"/>
    <property type="match status" value="1"/>
</dbReference>
<name>A0A4P9YAB2_9FUNG</name>
<dbReference type="Proteomes" id="UP000267251">
    <property type="component" value="Unassembled WGS sequence"/>
</dbReference>
<proteinExistence type="inferred from homology"/>
<dbReference type="InterPro" id="IPR007757">
    <property type="entry name" value="MT-A70-like"/>
</dbReference>
<dbReference type="SUPFAM" id="SSF53335">
    <property type="entry name" value="S-adenosyl-L-methionine-dependent methyltransferases"/>
    <property type="match status" value="1"/>
</dbReference>
<organism evidence="2 3">
    <name type="scientific">Piptocephalis cylindrospora</name>
    <dbReference type="NCBI Taxonomy" id="1907219"/>
    <lineage>
        <taxon>Eukaryota</taxon>
        <taxon>Fungi</taxon>
        <taxon>Fungi incertae sedis</taxon>
        <taxon>Zoopagomycota</taxon>
        <taxon>Zoopagomycotina</taxon>
        <taxon>Zoopagomycetes</taxon>
        <taxon>Zoopagales</taxon>
        <taxon>Piptocephalidaceae</taxon>
        <taxon>Piptocephalis</taxon>
    </lineage>
</organism>
<dbReference type="PANTHER" id="PTHR12829:SF4">
    <property type="entry name" value="N(6)-ADENINE-SPECIFIC METHYLTRANSFERASE METTL4"/>
    <property type="match status" value="1"/>
</dbReference>
<dbReference type="GO" id="GO:0008168">
    <property type="term" value="F:methyltransferase activity"/>
    <property type="evidence" value="ECO:0007669"/>
    <property type="project" value="TreeGrafter"/>
</dbReference>
<dbReference type="PROSITE" id="PS51143">
    <property type="entry name" value="MT_A70"/>
    <property type="match status" value="1"/>
</dbReference>
<keyword evidence="3" id="KW-1185">Reference proteome</keyword>
<dbReference type="GO" id="GO:0005634">
    <property type="term" value="C:nucleus"/>
    <property type="evidence" value="ECO:0007669"/>
    <property type="project" value="TreeGrafter"/>
</dbReference>
<comment type="similarity">
    <text evidence="1">Belongs to the MT-A70-like family.</text>
</comment>
<evidence type="ECO:0000313" key="2">
    <source>
        <dbReference type="EMBL" id="RKP15411.1"/>
    </source>
</evidence>
<dbReference type="AlphaFoldDB" id="A0A4P9YAB2"/>
<protein>
    <submittedName>
        <fullName evidence="2">MT-A70-domain-containing protein</fullName>
    </submittedName>
</protein>
<dbReference type="OrthoDB" id="61116at2759"/>
<dbReference type="InterPro" id="IPR029063">
    <property type="entry name" value="SAM-dependent_MTases_sf"/>
</dbReference>
<reference evidence="3" key="1">
    <citation type="journal article" date="2018" name="Nat. Microbiol.">
        <title>Leveraging single-cell genomics to expand the fungal tree of life.</title>
        <authorList>
            <person name="Ahrendt S.R."/>
            <person name="Quandt C.A."/>
            <person name="Ciobanu D."/>
            <person name="Clum A."/>
            <person name="Salamov A."/>
            <person name="Andreopoulos B."/>
            <person name="Cheng J.F."/>
            <person name="Woyke T."/>
            <person name="Pelin A."/>
            <person name="Henrissat B."/>
            <person name="Reynolds N.K."/>
            <person name="Benny G.L."/>
            <person name="Smith M.E."/>
            <person name="James T.Y."/>
            <person name="Grigoriev I.V."/>
        </authorList>
    </citation>
    <scope>NUCLEOTIDE SEQUENCE [LARGE SCALE GENOMIC DNA]</scope>
</reference>
<accession>A0A4P9YAB2</accession>
<evidence type="ECO:0000313" key="3">
    <source>
        <dbReference type="Proteomes" id="UP000267251"/>
    </source>
</evidence>
<gene>
    <name evidence="2" type="ORF">BJ684DRAFT_7039</name>
</gene>
<evidence type="ECO:0000256" key="1">
    <source>
        <dbReference type="PROSITE-ProRule" id="PRU00489"/>
    </source>
</evidence>
<dbReference type="PANTHER" id="PTHR12829">
    <property type="entry name" value="N6-ADENOSINE-METHYLTRANSFERASE"/>
    <property type="match status" value="1"/>
</dbReference>